<feature type="transmembrane region" description="Helical" evidence="5">
    <location>
        <begin position="6"/>
        <end position="30"/>
    </location>
</feature>
<gene>
    <name evidence="6" type="ORF">ACFOPQ_19670</name>
</gene>
<evidence type="ECO:0000256" key="5">
    <source>
        <dbReference type="SAM" id="Phobius"/>
    </source>
</evidence>
<name>A0ABV8ACH4_9DEIO</name>
<sequence length="154" mass="16019">MDNDGFTLIEVLVVLAIIGILAGIFGWSFLSSIRKAELREAANQVASDFRRARSQAQRGSADVVVDWTLDAGGKISSYSVAGQSRPVANRVSMSCTTGCGSGSSITNKVTYTAPYGELGATGNVFTLRSPMTSLPSIEVRIVGVTGKVIVAGGS</sequence>
<dbReference type="InterPro" id="IPR045584">
    <property type="entry name" value="Pilin-like"/>
</dbReference>
<keyword evidence="5" id="KW-0812">Transmembrane</keyword>
<dbReference type="Gene3D" id="3.30.700.10">
    <property type="entry name" value="Glycoprotein, Type 4 Pilin"/>
    <property type="match status" value="1"/>
</dbReference>
<comment type="caution">
    <text evidence="6">The sequence shown here is derived from an EMBL/GenBank/DDBJ whole genome shotgun (WGS) entry which is preliminary data.</text>
</comment>
<dbReference type="Pfam" id="PF07963">
    <property type="entry name" value="N_methyl"/>
    <property type="match status" value="1"/>
</dbReference>
<organism evidence="6 7">
    <name type="scientific">Deinococcus antarcticus</name>
    <dbReference type="NCBI Taxonomy" id="1298767"/>
    <lineage>
        <taxon>Bacteria</taxon>
        <taxon>Thermotogati</taxon>
        <taxon>Deinococcota</taxon>
        <taxon>Deinococci</taxon>
        <taxon>Deinococcales</taxon>
        <taxon>Deinococcaceae</taxon>
        <taxon>Deinococcus</taxon>
    </lineage>
</organism>
<evidence type="ECO:0000256" key="2">
    <source>
        <dbReference type="ARBA" id="ARBA00004418"/>
    </source>
</evidence>
<dbReference type="Proteomes" id="UP001595748">
    <property type="component" value="Unassembled WGS sequence"/>
</dbReference>
<evidence type="ECO:0000313" key="7">
    <source>
        <dbReference type="Proteomes" id="UP001595748"/>
    </source>
</evidence>
<evidence type="ECO:0000256" key="4">
    <source>
        <dbReference type="ARBA" id="ARBA00023237"/>
    </source>
</evidence>
<evidence type="ECO:0000256" key="3">
    <source>
        <dbReference type="ARBA" id="ARBA00022764"/>
    </source>
</evidence>
<reference evidence="7" key="1">
    <citation type="journal article" date="2019" name="Int. J. Syst. Evol. Microbiol.">
        <title>The Global Catalogue of Microorganisms (GCM) 10K type strain sequencing project: providing services to taxonomists for standard genome sequencing and annotation.</title>
        <authorList>
            <consortium name="The Broad Institute Genomics Platform"/>
            <consortium name="The Broad Institute Genome Sequencing Center for Infectious Disease"/>
            <person name="Wu L."/>
            <person name="Ma J."/>
        </authorList>
    </citation>
    <scope>NUCLEOTIDE SEQUENCE [LARGE SCALE GENOMIC DNA]</scope>
    <source>
        <strain evidence="7">CCTCC AB 2013263</strain>
    </source>
</reference>
<comment type="subcellular location">
    <subcellularLocation>
        <location evidence="1">Cell outer membrane</location>
        <topology evidence="1">Single-pass membrane protein</topology>
    </subcellularLocation>
    <subcellularLocation>
        <location evidence="2">Periplasm</location>
    </subcellularLocation>
</comment>
<evidence type="ECO:0000256" key="1">
    <source>
        <dbReference type="ARBA" id="ARBA00004203"/>
    </source>
</evidence>
<keyword evidence="3" id="KW-0574">Periplasm</keyword>
<evidence type="ECO:0000313" key="6">
    <source>
        <dbReference type="EMBL" id="MFC3862986.1"/>
    </source>
</evidence>
<proteinExistence type="predicted"/>
<protein>
    <submittedName>
        <fullName evidence="6">Tfp pilus assembly protein FimT/FimU</fullName>
    </submittedName>
</protein>
<keyword evidence="7" id="KW-1185">Reference proteome</keyword>
<keyword evidence="5" id="KW-0472">Membrane</keyword>
<accession>A0ABV8ACH4</accession>
<dbReference type="InterPro" id="IPR012902">
    <property type="entry name" value="N_methyl_site"/>
</dbReference>
<dbReference type="NCBIfam" id="TIGR02532">
    <property type="entry name" value="IV_pilin_GFxxxE"/>
    <property type="match status" value="1"/>
</dbReference>
<dbReference type="EMBL" id="JBHRZF010000221">
    <property type="protein sequence ID" value="MFC3862986.1"/>
    <property type="molecule type" value="Genomic_DNA"/>
</dbReference>
<keyword evidence="5" id="KW-1133">Transmembrane helix</keyword>
<dbReference type="RefSeq" id="WP_380080923.1">
    <property type="nucleotide sequence ID" value="NZ_JBHRZF010000221.1"/>
</dbReference>
<dbReference type="SUPFAM" id="SSF54523">
    <property type="entry name" value="Pili subunits"/>
    <property type="match status" value="1"/>
</dbReference>
<keyword evidence="4" id="KW-0998">Cell outer membrane</keyword>